<keyword evidence="2" id="KW-0732">Signal</keyword>
<feature type="non-terminal residue" evidence="3">
    <location>
        <position position="305"/>
    </location>
</feature>
<feature type="region of interest" description="Disordered" evidence="1">
    <location>
        <begin position="115"/>
        <end position="148"/>
    </location>
</feature>
<dbReference type="Proteomes" id="UP001497623">
    <property type="component" value="Unassembled WGS sequence"/>
</dbReference>
<evidence type="ECO:0000256" key="2">
    <source>
        <dbReference type="SAM" id="SignalP"/>
    </source>
</evidence>
<feature type="chain" id="PRO_5043729969" evidence="2">
    <location>
        <begin position="26"/>
        <end position="305"/>
    </location>
</feature>
<evidence type="ECO:0000313" key="4">
    <source>
        <dbReference type="Proteomes" id="UP001497623"/>
    </source>
</evidence>
<protein>
    <submittedName>
        <fullName evidence="3">Uncharacterized protein</fullName>
    </submittedName>
</protein>
<feature type="region of interest" description="Disordered" evidence="1">
    <location>
        <begin position="174"/>
        <end position="248"/>
    </location>
</feature>
<dbReference type="EMBL" id="CAXKWB010032690">
    <property type="protein sequence ID" value="CAL4141704.1"/>
    <property type="molecule type" value="Genomic_DNA"/>
</dbReference>
<feature type="compositionally biased region" description="Low complexity" evidence="1">
    <location>
        <begin position="230"/>
        <end position="248"/>
    </location>
</feature>
<accession>A0AAV2RT17</accession>
<name>A0AAV2RT17_MEGNR</name>
<organism evidence="3 4">
    <name type="scientific">Meganyctiphanes norvegica</name>
    <name type="common">Northern krill</name>
    <name type="synonym">Thysanopoda norvegica</name>
    <dbReference type="NCBI Taxonomy" id="48144"/>
    <lineage>
        <taxon>Eukaryota</taxon>
        <taxon>Metazoa</taxon>
        <taxon>Ecdysozoa</taxon>
        <taxon>Arthropoda</taxon>
        <taxon>Crustacea</taxon>
        <taxon>Multicrustacea</taxon>
        <taxon>Malacostraca</taxon>
        <taxon>Eumalacostraca</taxon>
        <taxon>Eucarida</taxon>
        <taxon>Euphausiacea</taxon>
        <taxon>Euphausiidae</taxon>
        <taxon>Meganyctiphanes</taxon>
    </lineage>
</organism>
<comment type="caution">
    <text evidence="3">The sequence shown here is derived from an EMBL/GenBank/DDBJ whole genome shotgun (WGS) entry which is preliminary data.</text>
</comment>
<feature type="compositionally biased region" description="Low complexity" evidence="1">
    <location>
        <begin position="117"/>
        <end position="148"/>
    </location>
</feature>
<evidence type="ECO:0000313" key="3">
    <source>
        <dbReference type="EMBL" id="CAL4141704.1"/>
    </source>
</evidence>
<dbReference type="AlphaFoldDB" id="A0AAV2RT17"/>
<reference evidence="3 4" key="1">
    <citation type="submission" date="2024-05" db="EMBL/GenBank/DDBJ databases">
        <authorList>
            <person name="Wallberg A."/>
        </authorList>
    </citation>
    <scope>NUCLEOTIDE SEQUENCE [LARGE SCALE GENOMIC DNA]</scope>
</reference>
<gene>
    <name evidence="3" type="ORF">MNOR_LOCUS28907</name>
</gene>
<sequence>MFNQESKMFLITVIMFAYCSSYAFSKECYNCQNFEFESEFYDPDCNNDQYTGHEFRCDEGEYCFTDVYEDGRFHRGCKHTTNGFGCVHHNYPKTTQCFCEGELCNKGTCSECGGGPTVPRTTGTTPTNEGTTPSGPTTPSSSTITSSTVIHETTTLPSSSTTMTLQTTTTSIVTDLTTPPTPQTPTNTPEVTTSSSEVSSDSPIITTPTPEVSTPIPEVSTPTPEVSTQTPEVSTTIPTISSSSSTPTLTVVETTTPIKITKITCYDCQNTHPDWEAFDETCPVPGYDGGTYACDNCGSCFTEIH</sequence>
<evidence type="ECO:0000256" key="1">
    <source>
        <dbReference type="SAM" id="MobiDB-lite"/>
    </source>
</evidence>
<feature type="compositionally biased region" description="Polar residues" evidence="1">
    <location>
        <begin position="220"/>
        <end position="229"/>
    </location>
</feature>
<feature type="signal peptide" evidence="2">
    <location>
        <begin position="1"/>
        <end position="25"/>
    </location>
</feature>
<proteinExistence type="predicted"/>
<keyword evidence="4" id="KW-1185">Reference proteome</keyword>
<feature type="compositionally biased region" description="Low complexity" evidence="1">
    <location>
        <begin position="174"/>
        <end position="206"/>
    </location>
</feature>